<feature type="compositionally biased region" description="Acidic residues" evidence="1">
    <location>
        <begin position="267"/>
        <end position="280"/>
    </location>
</feature>
<feature type="compositionally biased region" description="Polar residues" evidence="1">
    <location>
        <begin position="203"/>
        <end position="219"/>
    </location>
</feature>
<feature type="compositionally biased region" description="Pro residues" evidence="1">
    <location>
        <begin position="297"/>
        <end position="312"/>
    </location>
</feature>
<accession>Q2QX25</accession>
<reference evidence="2" key="1">
    <citation type="journal article" date="2005" name="BMC Biol.">
        <title>The sequence of rice chromosomes 11 and 12, rich in disease resistance genes and recent gene duplications.</title>
        <authorList>
            <consortium name="The rice chromosomes 11 and 12 sequencing consortia"/>
        </authorList>
    </citation>
    <scope>NUCLEOTIDE SEQUENCE [LARGE SCALE GENOMIC DNA]</scope>
</reference>
<gene>
    <name evidence="2" type="ordered locus">LOC_Os12g07410</name>
</gene>
<dbReference type="AlphaFoldDB" id="Q2QX25"/>
<protein>
    <submittedName>
        <fullName evidence="2">Uncharacterized protein</fullName>
    </submittedName>
</protein>
<sequence>MCEEMCVHNFMTLHQPWCKEVIAQFYATVFFDSRRGIHWMTQGEWYSITYEALATLWGFDENWMRYFANLHDYSIPMHHERHPLYLDGGKLGTTEGFKPFHVYLNRILRRTLTPKDGNASNINHHSRNVLLGFNPTGNPFHAYNFVLEEIRMASIQYRRALPFAPHLMRMIEHVTQTQFICEESHSYLTLRVPKACSAAPDIPTSSSWPPTRDIPSSSTQPPPEQAKQNRRARNKIKKASRRAKQTQAHLYSRFQLGAPPSPPGYEAEPDGPEDDIEDPFVDLPPEYDFFGGFGHGYPPPPPPEDPPQAPFV</sequence>
<reference evidence="2" key="3">
    <citation type="submission" date="2006-01" db="EMBL/GenBank/DDBJ databases">
        <authorList>
            <person name="Buell R."/>
        </authorList>
    </citation>
    <scope>NUCLEOTIDE SEQUENCE</scope>
</reference>
<organism evidence="2">
    <name type="scientific">Oryza sativa subsp. japonica</name>
    <name type="common">Rice</name>
    <dbReference type="NCBI Taxonomy" id="39947"/>
    <lineage>
        <taxon>Eukaryota</taxon>
        <taxon>Viridiplantae</taxon>
        <taxon>Streptophyta</taxon>
        <taxon>Embryophyta</taxon>
        <taxon>Tracheophyta</taxon>
        <taxon>Spermatophyta</taxon>
        <taxon>Magnoliopsida</taxon>
        <taxon>Liliopsida</taxon>
        <taxon>Poales</taxon>
        <taxon>Poaceae</taxon>
        <taxon>BOP clade</taxon>
        <taxon>Oryzoideae</taxon>
        <taxon>Oryzeae</taxon>
        <taxon>Oryzinae</taxon>
        <taxon>Oryza</taxon>
        <taxon>Oryza sativa</taxon>
    </lineage>
</organism>
<evidence type="ECO:0000256" key="1">
    <source>
        <dbReference type="SAM" id="MobiDB-lite"/>
    </source>
</evidence>
<evidence type="ECO:0000313" key="2">
    <source>
        <dbReference type="EMBL" id="ABA96573.1"/>
    </source>
</evidence>
<feature type="compositionally biased region" description="Basic residues" evidence="1">
    <location>
        <begin position="228"/>
        <end position="244"/>
    </location>
</feature>
<reference evidence="2" key="2">
    <citation type="submission" date="2005-04" db="EMBL/GenBank/DDBJ databases">
        <authorList>
            <person name="Buell C.R."/>
            <person name="Wing R.A."/>
            <person name="McCombie W.A."/>
            <person name="Ouyang S."/>
        </authorList>
    </citation>
    <scope>NUCLEOTIDE SEQUENCE</scope>
</reference>
<name>Q2QX25_ORYSJ</name>
<feature type="region of interest" description="Disordered" evidence="1">
    <location>
        <begin position="199"/>
        <end position="312"/>
    </location>
</feature>
<dbReference type="EMBL" id="DP000011">
    <property type="protein sequence ID" value="ABA96573.1"/>
    <property type="molecule type" value="Genomic_DNA"/>
</dbReference>
<proteinExistence type="predicted"/>